<evidence type="ECO:0000256" key="1">
    <source>
        <dbReference type="ARBA" id="ARBA00022723"/>
    </source>
</evidence>
<sequence length="86" mass="9785">MDDNFCPICLGPIEETGVTIGCNHDFCARCMMRWILQTKDSFVTCPMCRQQVDADEIVFFIPCPPINNPHEINPHEKPSDSGEKKE</sequence>
<evidence type="ECO:0000256" key="5">
    <source>
        <dbReference type="SAM" id="MobiDB-lite"/>
    </source>
</evidence>
<dbReference type="Gene3D" id="3.30.40.10">
    <property type="entry name" value="Zinc/RING finger domain, C3HC4 (zinc finger)"/>
    <property type="match status" value="1"/>
</dbReference>
<gene>
    <name evidence="7" type="ORF">CLUMA_CG020732</name>
</gene>
<dbReference type="InterPro" id="IPR001841">
    <property type="entry name" value="Znf_RING"/>
</dbReference>
<dbReference type="OrthoDB" id="6105938at2759"/>
<feature type="domain" description="RING-type" evidence="6">
    <location>
        <begin position="6"/>
        <end position="49"/>
    </location>
</feature>
<dbReference type="Proteomes" id="UP000183832">
    <property type="component" value="Unassembled WGS sequence"/>
</dbReference>
<feature type="region of interest" description="Disordered" evidence="5">
    <location>
        <begin position="66"/>
        <end position="86"/>
    </location>
</feature>
<evidence type="ECO:0000313" key="8">
    <source>
        <dbReference type="Proteomes" id="UP000183832"/>
    </source>
</evidence>
<accession>A0A1J1J717</accession>
<reference evidence="7 8" key="1">
    <citation type="submission" date="2015-04" db="EMBL/GenBank/DDBJ databases">
        <authorList>
            <person name="Syromyatnikov M.Y."/>
            <person name="Popov V.N."/>
        </authorList>
    </citation>
    <scope>NUCLEOTIDE SEQUENCE [LARGE SCALE GENOMIC DNA]</scope>
</reference>
<keyword evidence="1" id="KW-0479">Metal-binding</keyword>
<dbReference type="EMBL" id="CVRI01000073">
    <property type="protein sequence ID" value="CRL07778.1"/>
    <property type="molecule type" value="Genomic_DNA"/>
</dbReference>
<dbReference type="AlphaFoldDB" id="A0A1J1J717"/>
<dbReference type="SMART" id="SM00184">
    <property type="entry name" value="RING"/>
    <property type="match status" value="1"/>
</dbReference>
<name>A0A1J1J717_9DIPT</name>
<dbReference type="PROSITE" id="PS00518">
    <property type="entry name" value="ZF_RING_1"/>
    <property type="match status" value="1"/>
</dbReference>
<dbReference type="Pfam" id="PF13639">
    <property type="entry name" value="zf-RING_2"/>
    <property type="match status" value="1"/>
</dbReference>
<evidence type="ECO:0000259" key="6">
    <source>
        <dbReference type="PROSITE" id="PS50089"/>
    </source>
</evidence>
<evidence type="ECO:0000256" key="2">
    <source>
        <dbReference type="ARBA" id="ARBA00022771"/>
    </source>
</evidence>
<dbReference type="InterPro" id="IPR017907">
    <property type="entry name" value="Znf_RING_CS"/>
</dbReference>
<keyword evidence="8" id="KW-1185">Reference proteome</keyword>
<evidence type="ECO:0000256" key="4">
    <source>
        <dbReference type="PROSITE-ProRule" id="PRU00175"/>
    </source>
</evidence>
<feature type="compositionally biased region" description="Basic and acidic residues" evidence="5">
    <location>
        <begin position="72"/>
        <end position="86"/>
    </location>
</feature>
<proteinExistence type="predicted"/>
<keyword evidence="2 4" id="KW-0863">Zinc-finger</keyword>
<dbReference type="GO" id="GO:0008270">
    <property type="term" value="F:zinc ion binding"/>
    <property type="evidence" value="ECO:0007669"/>
    <property type="project" value="UniProtKB-KW"/>
</dbReference>
<evidence type="ECO:0000256" key="3">
    <source>
        <dbReference type="ARBA" id="ARBA00022833"/>
    </source>
</evidence>
<dbReference type="SUPFAM" id="SSF57850">
    <property type="entry name" value="RING/U-box"/>
    <property type="match status" value="1"/>
</dbReference>
<evidence type="ECO:0000313" key="7">
    <source>
        <dbReference type="EMBL" id="CRL07778.1"/>
    </source>
</evidence>
<dbReference type="PROSITE" id="PS50089">
    <property type="entry name" value="ZF_RING_2"/>
    <property type="match status" value="1"/>
</dbReference>
<organism evidence="7 8">
    <name type="scientific">Clunio marinus</name>
    <dbReference type="NCBI Taxonomy" id="568069"/>
    <lineage>
        <taxon>Eukaryota</taxon>
        <taxon>Metazoa</taxon>
        <taxon>Ecdysozoa</taxon>
        <taxon>Arthropoda</taxon>
        <taxon>Hexapoda</taxon>
        <taxon>Insecta</taxon>
        <taxon>Pterygota</taxon>
        <taxon>Neoptera</taxon>
        <taxon>Endopterygota</taxon>
        <taxon>Diptera</taxon>
        <taxon>Nematocera</taxon>
        <taxon>Chironomoidea</taxon>
        <taxon>Chironomidae</taxon>
        <taxon>Clunio</taxon>
    </lineage>
</organism>
<protein>
    <submittedName>
        <fullName evidence="7">CLUMA_CG020732, isoform A</fullName>
    </submittedName>
</protein>
<dbReference type="InterPro" id="IPR013083">
    <property type="entry name" value="Znf_RING/FYVE/PHD"/>
</dbReference>
<keyword evidence="3" id="KW-0862">Zinc</keyword>